<protein>
    <submittedName>
        <fullName evidence="2">HupE/UreJ family protein</fullName>
    </submittedName>
</protein>
<evidence type="ECO:0000313" key="3">
    <source>
        <dbReference type="Proteomes" id="UP000633619"/>
    </source>
</evidence>
<feature type="transmembrane region" description="Helical" evidence="1">
    <location>
        <begin position="212"/>
        <end position="235"/>
    </location>
</feature>
<keyword evidence="1" id="KW-0472">Membrane</keyword>
<keyword evidence="1" id="KW-0812">Transmembrane</keyword>
<feature type="transmembrane region" description="Helical" evidence="1">
    <location>
        <begin position="181"/>
        <end position="205"/>
    </location>
</feature>
<comment type="caution">
    <text evidence="2">The sequence shown here is derived from an EMBL/GenBank/DDBJ whole genome shotgun (WGS) entry which is preliminary data.</text>
</comment>
<accession>A0A8I1A5I8</accession>
<dbReference type="EMBL" id="JAECVW010000003">
    <property type="protein sequence ID" value="MBH8595204.1"/>
    <property type="molecule type" value="Genomic_DNA"/>
</dbReference>
<feature type="transmembrane region" description="Helical" evidence="1">
    <location>
        <begin position="335"/>
        <end position="352"/>
    </location>
</feature>
<feature type="transmembrane region" description="Helical" evidence="1">
    <location>
        <begin position="298"/>
        <end position="321"/>
    </location>
</feature>
<feature type="transmembrane region" description="Helical" evidence="1">
    <location>
        <begin position="241"/>
        <end position="260"/>
    </location>
</feature>
<dbReference type="InterPro" id="IPR032809">
    <property type="entry name" value="Put_HupE_UreJ"/>
</dbReference>
<dbReference type="InterPro" id="IPR046525">
    <property type="entry name" value="DUF6702"/>
</dbReference>
<keyword evidence="3" id="KW-1185">Reference proteome</keyword>
<organism evidence="2 3">
    <name type="scientific">Thermoactinomyces intermedius</name>
    <dbReference type="NCBI Taxonomy" id="2024"/>
    <lineage>
        <taxon>Bacteria</taxon>
        <taxon>Bacillati</taxon>
        <taxon>Bacillota</taxon>
        <taxon>Bacilli</taxon>
        <taxon>Bacillales</taxon>
        <taxon>Thermoactinomycetaceae</taxon>
        <taxon>Thermoactinomyces</taxon>
    </lineage>
</organism>
<feature type="transmembrane region" description="Helical" evidence="1">
    <location>
        <begin position="267"/>
        <end position="286"/>
    </location>
</feature>
<gene>
    <name evidence="2" type="ORF">I8U20_07655</name>
</gene>
<name>A0A8I1A5I8_THEIN</name>
<proteinExistence type="predicted"/>
<evidence type="ECO:0000313" key="2">
    <source>
        <dbReference type="EMBL" id="MBH8595204.1"/>
    </source>
</evidence>
<sequence>MEKIRYWGWMGCLWWMIIFLPLLPAEAHPLHLVSTDLSVEGNQIHVSMLINEPLLEQVAGKQLVLKENKVREEQENQIESYIKTRFVAKNNNRPMPFTLKEITRPEPGHYRVEGAFISTEPVGKVDLSYQMFFEFNKGQHQNVVKIENGDQEGHYVFHDDNRHLTFSKQTDLSVWLTAKEFVYMGMTHIWFGFDHLAFLAGLLVAAGNAKNLLKVITCFTVAHSITLILAVMDIIAAPSKWVEVLIALTIVYVAVENFFFRTYPHRLTVTFFFGLIHGLGFAGSLADIHLPKTNFLTALFSFNAGIEIGQLLVVSLVFPLLRRIRMRNGALERRIIRWVSAVMALLGILWMVERAFEIQIPFFPI</sequence>
<dbReference type="Pfam" id="PF20420">
    <property type="entry name" value="DUF6702"/>
    <property type="match status" value="1"/>
</dbReference>
<dbReference type="Pfam" id="PF13795">
    <property type="entry name" value="HupE_UreJ_2"/>
    <property type="match status" value="1"/>
</dbReference>
<dbReference type="AlphaFoldDB" id="A0A8I1A5I8"/>
<dbReference type="RefSeq" id="WP_181731498.1">
    <property type="nucleotide sequence ID" value="NZ_JACEIR010000002.1"/>
</dbReference>
<evidence type="ECO:0000256" key="1">
    <source>
        <dbReference type="SAM" id="Phobius"/>
    </source>
</evidence>
<reference evidence="2 3" key="1">
    <citation type="submission" date="2020-12" db="EMBL/GenBank/DDBJ databases">
        <title>WGS of Thermoactinomyces spp.</title>
        <authorList>
            <person name="Cheng K."/>
        </authorList>
    </citation>
    <scope>NUCLEOTIDE SEQUENCE [LARGE SCALE GENOMIC DNA]</scope>
    <source>
        <strain evidence="3">CICC 10671\DSM 43846</strain>
    </source>
</reference>
<dbReference type="Proteomes" id="UP000633619">
    <property type="component" value="Unassembled WGS sequence"/>
</dbReference>
<keyword evidence="1" id="KW-1133">Transmembrane helix</keyword>